<name>A0A6N6VFB2_9HYPH</name>
<sequence length="308" mass="33770">MRLHSSALHYFDVVRRCRSIREAARQLNVASSAVNRQILRLEEEIGMPLFERLPGGLKLTAAGEVLSRHVIEVLQDAERTRSELEALKGVRIGHVEIAAVEGLATDFLPTVIEKLNKQYPNITIGITSMGSGAIAEAVAEGEADIGIAFDLPHDRALRQVAVGRFVLGAVMPRNHPLKKHKTVSFSECSAYPALLAKPDLSIYRALEPLMARSAPVRKTVVSNSIALTKRLAELGVGIAFQTRFGIEGELRDKRFLHIPLVHAKRFVLSDLGIYARAGRSLPVAADVLLRLLAEELAARAEADPAYKR</sequence>
<dbReference type="Pfam" id="PF03466">
    <property type="entry name" value="LysR_substrate"/>
    <property type="match status" value="1"/>
</dbReference>
<dbReference type="RefSeq" id="WP_152216651.1">
    <property type="nucleotide sequence ID" value="NZ_JBAQYD010000257.1"/>
</dbReference>
<protein>
    <submittedName>
        <fullName evidence="6">LysR family transcriptional regulator</fullName>
    </submittedName>
</protein>
<comment type="similarity">
    <text evidence="1">Belongs to the LysR transcriptional regulatory family.</text>
</comment>
<dbReference type="SUPFAM" id="SSF46785">
    <property type="entry name" value="Winged helix' DNA-binding domain"/>
    <property type="match status" value="1"/>
</dbReference>
<evidence type="ECO:0000313" key="6">
    <source>
        <dbReference type="EMBL" id="KAB7739479.1"/>
    </source>
</evidence>
<dbReference type="Pfam" id="PF00126">
    <property type="entry name" value="HTH_1"/>
    <property type="match status" value="1"/>
</dbReference>
<organism evidence="6 7">
    <name type="scientific">Parvibaculum sedimenti</name>
    <dbReference type="NCBI Taxonomy" id="2608632"/>
    <lineage>
        <taxon>Bacteria</taxon>
        <taxon>Pseudomonadati</taxon>
        <taxon>Pseudomonadota</taxon>
        <taxon>Alphaproteobacteria</taxon>
        <taxon>Hyphomicrobiales</taxon>
        <taxon>Parvibaculaceae</taxon>
        <taxon>Parvibaculum</taxon>
    </lineage>
</organism>
<dbReference type="PROSITE" id="PS50931">
    <property type="entry name" value="HTH_LYSR"/>
    <property type="match status" value="1"/>
</dbReference>
<dbReference type="EMBL" id="WESC01000010">
    <property type="protein sequence ID" value="KAB7739479.1"/>
    <property type="molecule type" value="Genomic_DNA"/>
</dbReference>
<dbReference type="InterPro" id="IPR050950">
    <property type="entry name" value="HTH-type_LysR_regulators"/>
</dbReference>
<keyword evidence="3" id="KW-0238">DNA-binding</keyword>
<evidence type="ECO:0000256" key="3">
    <source>
        <dbReference type="ARBA" id="ARBA00023125"/>
    </source>
</evidence>
<dbReference type="Proteomes" id="UP000468901">
    <property type="component" value="Unassembled WGS sequence"/>
</dbReference>
<evidence type="ECO:0000259" key="5">
    <source>
        <dbReference type="PROSITE" id="PS50931"/>
    </source>
</evidence>
<dbReference type="GO" id="GO:0003700">
    <property type="term" value="F:DNA-binding transcription factor activity"/>
    <property type="evidence" value="ECO:0007669"/>
    <property type="project" value="InterPro"/>
</dbReference>
<dbReference type="InterPro" id="IPR036388">
    <property type="entry name" value="WH-like_DNA-bd_sf"/>
</dbReference>
<dbReference type="GO" id="GO:0003677">
    <property type="term" value="F:DNA binding"/>
    <property type="evidence" value="ECO:0007669"/>
    <property type="project" value="UniProtKB-KW"/>
</dbReference>
<dbReference type="InterPro" id="IPR000847">
    <property type="entry name" value="LysR_HTH_N"/>
</dbReference>
<evidence type="ECO:0000313" key="7">
    <source>
        <dbReference type="Proteomes" id="UP000468901"/>
    </source>
</evidence>
<evidence type="ECO:0000256" key="4">
    <source>
        <dbReference type="ARBA" id="ARBA00023163"/>
    </source>
</evidence>
<gene>
    <name evidence="6" type="ORF">F2P47_12225</name>
</gene>
<dbReference type="PRINTS" id="PR00039">
    <property type="entry name" value="HTHLYSR"/>
</dbReference>
<keyword evidence="4" id="KW-0804">Transcription</keyword>
<dbReference type="PANTHER" id="PTHR30419">
    <property type="entry name" value="HTH-TYPE TRANSCRIPTIONAL REGULATOR YBHD"/>
    <property type="match status" value="1"/>
</dbReference>
<evidence type="ECO:0000256" key="2">
    <source>
        <dbReference type="ARBA" id="ARBA00023015"/>
    </source>
</evidence>
<accession>A0A6N6VFB2</accession>
<dbReference type="PANTHER" id="PTHR30419:SF2">
    <property type="entry name" value="LYSR FAMILY TRANSCRIPTIONAL REGULATOR"/>
    <property type="match status" value="1"/>
</dbReference>
<keyword evidence="7" id="KW-1185">Reference proteome</keyword>
<proteinExistence type="inferred from homology"/>
<comment type="caution">
    <text evidence="6">The sequence shown here is derived from an EMBL/GenBank/DDBJ whole genome shotgun (WGS) entry which is preliminary data.</text>
</comment>
<dbReference type="AlphaFoldDB" id="A0A6N6VFB2"/>
<dbReference type="SUPFAM" id="SSF53850">
    <property type="entry name" value="Periplasmic binding protein-like II"/>
    <property type="match status" value="1"/>
</dbReference>
<dbReference type="Gene3D" id="3.40.190.290">
    <property type="match status" value="1"/>
</dbReference>
<dbReference type="InterPro" id="IPR005119">
    <property type="entry name" value="LysR_subst-bd"/>
</dbReference>
<evidence type="ECO:0000256" key="1">
    <source>
        <dbReference type="ARBA" id="ARBA00009437"/>
    </source>
</evidence>
<feature type="domain" description="HTH lysR-type" evidence="5">
    <location>
        <begin position="1"/>
        <end position="60"/>
    </location>
</feature>
<dbReference type="InterPro" id="IPR036390">
    <property type="entry name" value="WH_DNA-bd_sf"/>
</dbReference>
<dbReference type="Gene3D" id="1.10.10.10">
    <property type="entry name" value="Winged helix-like DNA-binding domain superfamily/Winged helix DNA-binding domain"/>
    <property type="match status" value="1"/>
</dbReference>
<reference evidence="6 7" key="1">
    <citation type="submission" date="2019-09" db="EMBL/GenBank/DDBJ databases">
        <title>Parvibaculum sedimenti sp. nov., isolated from sediment.</title>
        <authorList>
            <person name="Wang Y."/>
        </authorList>
    </citation>
    <scope>NUCLEOTIDE SEQUENCE [LARGE SCALE GENOMIC DNA]</scope>
    <source>
        <strain evidence="6 7">HXT-9</strain>
    </source>
</reference>
<keyword evidence="2" id="KW-0805">Transcription regulation</keyword>
<dbReference type="GO" id="GO:0005829">
    <property type="term" value="C:cytosol"/>
    <property type="evidence" value="ECO:0007669"/>
    <property type="project" value="TreeGrafter"/>
</dbReference>